<dbReference type="Proteomes" id="UP000307440">
    <property type="component" value="Unassembled WGS sequence"/>
</dbReference>
<dbReference type="InterPro" id="IPR056884">
    <property type="entry name" value="NPHP3-like_N"/>
</dbReference>
<feature type="compositionally biased region" description="Basic and acidic residues" evidence="2">
    <location>
        <begin position="17"/>
        <end position="34"/>
    </location>
</feature>
<organism evidence="4 5">
    <name type="scientific">Coprinopsis marcescibilis</name>
    <name type="common">Agaric fungus</name>
    <name type="synonym">Psathyrella marcescibilis</name>
    <dbReference type="NCBI Taxonomy" id="230819"/>
    <lineage>
        <taxon>Eukaryota</taxon>
        <taxon>Fungi</taxon>
        <taxon>Dikarya</taxon>
        <taxon>Basidiomycota</taxon>
        <taxon>Agaricomycotina</taxon>
        <taxon>Agaricomycetes</taxon>
        <taxon>Agaricomycetidae</taxon>
        <taxon>Agaricales</taxon>
        <taxon>Agaricineae</taxon>
        <taxon>Psathyrellaceae</taxon>
        <taxon>Coprinopsis</taxon>
    </lineage>
</organism>
<proteinExistence type="predicted"/>
<feature type="domain" description="Nephrocystin 3-like N-terminal" evidence="3">
    <location>
        <begin position="160"/>
        <end position="304"/>
    </location>
</feature>
<evidence type="ECO:0000313" key="4">
    <source>
        <dbReference type="EMBL" id="TFK24768.1"/>
    </source>
</evidence>
<dbReference type="InterPro" id="IPR027417">
    <property type="entry name" value="P-loop_NTPase"/>
</dbReference>
<dbReference type="AlphaFoldDB" id="A0A5C3L968"/>
<evidence type="ECO:0000256" key="2">
    <source>
        <dbReference type="SAM" id="MobiDB-lite"/>
    </source>
</evidence>
<dbReference type="Pfam" id="PF13374">
    <property type="entry name" value="TPR_10"/>
    <property type="match status" value="1"/>
</dbReference>
<feature type="region of interest" description="Disordered" evidence="2">
    <location>
        <begin position="17"/>
        <end position="74"/>
    </location>
</feature>
<gene>
    <name evidence="4" type="ORF">FA15DRAFT_669240</name>
</gene>
<sequence length="1264" mass="141938">MTTVFRKVQLGLRWTRRRDDRRSDTSKEIQRDNCIKSVESDNPSLPANDGSGSPFPGNERQLLDQRPGLSKPSIDILSRSSNVTMKDVIIHAQAAERIENHYHASGAGFDMRLNAALQRLPDPKGCSWDDLHTCSEGTRVEHIKEISLWAAGSTDGNTLTGKSEQVLVVGGPAGSGKSALAHTICKKMDERGLLVTSVFFSQLSHELSSQDFMAMFIRGLCSISPQVEQRIGELIIERPALASAPAIVQFRGLIIPIIPLLPSNRTYVVGIDALDEQSDRVILELLRDYVSRLPITFKFVLTTRPVPQVMQQLERQSHIHIFSRSLAGDSSFEDIRTYANVRLSKAYYREEITPELLDKFISKSEGLFLWAEAVLNHIDNSYDPLAELADIVKGASTHWAEAENATKKLDWLYEHILSKLEWTDPRFVEKYRIIMGALVTLAEPLSANGLAAMYEPDGITELDIHRICTFIRPLLQDYTRNDPQKPIRLLHLSLQEFLTQRAPAPYRVDSKANHHSLSRLSLLTIKKAFVSASVPILGYTEGDWVWDLAEIPPEIPTLSKEEVSENLWYAIRHLVEHELLGEVATDQTHSMLLYEVAVENPRFLLETSASLGAVVDIASIRKRALTLRKETLSLVDIRKTMGIYYAMARCLYALDKSLGILEEAILLYRQFSSSPSDPAADLEYALCLHNLAGLLYSRRRSHEALEVAEEALIITRRLTAANQNMAGPALGSLLLLQSLLLYRLERHEESHQVDLDAIDAFRGLQISQPGKFRTHLAMSLSWTAENLMCQSRFEEALSYIQESIEHRRSLANHDPDKYGEPLARTLIDYGFCLAQVGRAAEAVSTGEEAVEIHRRLAAKDPSRFKESLSDSLYWLAWCMSTCDRHADAVPLSLESLEIRRKLAEEDPTTYEDSLAFSLDNYAFYLSKCPGNLAESIIQPFKEAADIRRRLASEDPQRFGYNLEHLLIDLAATLDELDRPGDAAQAMKELVDIRRGPAGAASANHDVLAAYAQSLDLYSFYLSKSPITLVESNTPGLEALEIRRKLAREDPQRFDEDLAESLHSFAMQLGRCHRYGDAIPISLEGIETQRRLVERDSEVQVHDPLLAEMLNECAWDLFSSPGREHEALKLAEESVEIYRRLALKNREYSNDVAMSLDTLGVTLNRCERYEDALTPILEGLEIYHQAVEGKAYEVHDLHSGSLHKAYADSLLGLGRKDEAIVALEGAITIYQRLVASEPEDASYGLRLHDCLQLLKRLLDGAGDSK</sequence>
<dbReference type="OrthoDB" id="3038309at2759"/>
<evidence type="ECO:0000313" key="5">
    <source>
        <dbReference type="Proteomes" id="UP000307440"/>
    </source>
</evidence>
<dbReference type="InterPro" id="IPR011990">
    <property type="entry name" value="TPR-like_helical_dom_sf"/>
</dbReference>
<dbReference type="Gene3D" id="3.40.50.300">
    <property type="entry name" value="P-loop containing nucleotide triphosphate hydrolases"/>
    <property type="match status" value="1"/>
</dbReference>
<dbReference type="PANTHER" id="PTHR10039">
    <property type="entry name" value="AMELOGENIN"/>
    <property type="match status" value="1"/>
</dbReference>
<dbReference type="Gene3D" id="1.25.40.10">
    <property type="entry name" value="Tetratricopeptide repeat domain"/>
    <property type="match status" value="3"/>
</dbReference>
<dbReference type="SUPFAM" id="SSF52540">
    <property type="entry name" value="P-loop containing nucleoside triphosphate hydrolases"/>
    <property type="match status" value="1"/>
</dbReference>
<dbReference type="PANTHER" id="PTHR10039:SF14">
    <property type="entry name" value="NACHT DOMAIN-CONTAINING PROTEIN"/>
    <property type="match status" value="1"/>
</dbReference>
<keyword evidence="1" id="KW-0677">Repeat</keyword>
<evidence type="ECO:0000256" key="1">
    <source>
        <dbReference type="ARBA" id="ARBA00022737"/>
    </source>
</evidence>
<dbReference type="EMBL" id="ML210195">
    <property type="protein sequence ID" value="TFK24768.1"/>
    <property type="molecule type" value="Genomic_DNA"/>
</dbReference>
<protein>
    <recommendedName>
        <fullName evidence="3">Nephrocystin 3-like N-terminal domain-containing protein</fullName>
    </recommendedName>
</protein>
<evidence type="ECO:0000259" key="3">
    <source>
        <dbReference type="Pfam" id="PF24883"/>
    </source>
</evidence>
<dbReference type="SUPFAM" id="SSF48452">
    <property type="entry name" value="TPR-like"/>
    <property type="match status" value="3"/>
</dbReference>
<accession>A0A5C3L968</accession>
<dbReference type="Pfam" id="PF24883">
    <property type="entry name" value="NPHP3_N"/>
    <property type="match status" value="1"/>
</dbReference>
<reference evidence="4 5" key="1">
    <citation type="journal article" date="2019" name="Nat. Ecol. Evol.">
        <title>Megaphylogeny resolves global patterns of mushroom evolution.</title>
        <authorList>
            <person name="Varga T."/>
            <person name="Krizsan K."/>
            <person name="Foldi C."/>
            <person name="Dima B."/>
            <person name="Sanchez-Garcia M."/>
            <person name="Sanchez-Ramirez S."/>
            <person name="Szollosi G.J."/>
            <person name="Szarkandi J.G."/>
            <person name="Papp V."/>
            <person name="Albert L."/>
            <person name="Andreopoulos W."/>
            <person name="Angelini C."/>
            <person name="Antonin V."/>
            <person name="Barry K.W."/>
            <person name="Bougher N.L."/>
            <person name="Buchanan P."/>
            <person name="Buyck B."/>
            <person name="Bense V."/>
            <person name="Catcheside P."/>
            <person name="Chovatia M."/>
            <person name="Cooper J."/>
            <person name="Damon W."/>
            <person name="Desjardin D."/>
            <person name="Finy P."/>
            <person name="Geml J."/>
            <person name="Haridas S."/>
            <person name="Hughes K."/>
            <person name="Justo A."/>
            <person name="Karasinski D."/>
            <person name="Kautmanova I."/>
            <person name="Kiss B."/>
            <person name="Kocsube S."/>
            <person name="Kotiranta H."/>
            <person name="LaButti K.M."/>
            <person name="Lechner B.E."/>
            <person name="Liimatainen K."/>
            <person name="Lipzen A."/>
            <person name="Lukacs Z."/>
            <person name="Mihaltcheva S."/>
            <person name="Morgado L.N."/>
            <person name="Niskanen T."/>
            <person name="Noordeloos M.E."/>
            <person name="Ohm R.A."/>
            <person name="Ortiz-Santana B."/>
            <person name="Ovrebo C."/>
            <person name="Racz N."/>
            <person name="Riley R."/>
            <person name="Savchenko A."/>
            <person name="Shiryaev A."/>
            <person name="Soop K."/>
            <person name="Spirin V."/>
            <person name="Szebenyi C."/>
            <person name="Tomsovsky M."/>
            <person name="Tulloss R.E."/>
            <person name="Uehling J."/>
            <person name="Grigoriev I.V."/>
            <person name="Vagvolgyi C."/>
            <person name="Papp T."/>
            <person name="Martin F.M."/>
            <person name="Miettinen O."/>
            <person name="Hibbett D.S."/>
            <person name="Nagy L.G."/>
        </authorList>
    </citation>
    <scope>NUCLEOTIDE SEQUENCE [LARGE SCALE GENOMIC DNA]</scope>
    <source>
        <strain evidence="4 5">CBS 121175</strain>
    </source>
</reference>
<name>A0A5C3L968_COPMA</name>
<keyword evidence="5" id="KW-1185">Reference proteome</keyword>